<dbReference type="EMBL" id="BLLK01000051">
    <property type="protein sequence ID" value="GFH55748.1"/>
    <property type="molecule type" value="Genomic_DNA"/>
</dbReference>
<feature type="domain" description="G-protein coupled receptors family 1 profile" evidence="6">
    <location>
        <begin position="26"/>
        <end position="342"/>
    </location>
</feature>
<feature type="transmembrane region" description="Helical" evidence="5">
    <location>
        <begin position="90"/>
        <end position="112"/>
    </location>
</feature>
<feature type="transmembrane region" description="Helical" evidence="5">
    <location>
        <begin position="12"/>
        <end position="37"/>
    </location>
</feature>
<evidence type="ECO:0000313" key="7">
    <source>
        <dbReference type="EMBL" id="GFH55748.1"/>
    </source>
</evidence>
<reference evidence="7 8" key="1">
    <citation type="journal article" date="2021" name="Sci. Rep.">
        <title>The genome of the diatom Chaetoceros tenuissimus carries an ancient integrated fragment of an extant virus.</title>
        <authorList>
            <person name="Hongo Y."/>
            <person name="Kimura K."/>
            <person name="Takaki Y."/>
            <person name="Yoshida Y."/>
            <person name="Baba S."/>
            <person name="Kobayashi G."/>
            <person name="Nagasaki K."/>
            <person name="Hano T."/>
            <person name="Tomaru Y."/>
        </authorList>
    </citation>
    <scope>NUCLEOTIDE SEQUENCE [LARGE SCALE GENOMIC DNA]</scope>
    <source>
        <strain evidence="7 8">NIES-3715</strain>
    </source>
</reference>
<keyword evidence="8" id="KW-1185">Reference proteome</keyword>
<dbReference type="GO" id="GO:0007189">
    <property type="term" value="P:adenylate cyclase-activating G protein-coupled receptor signaling pathway"/>
    <property type="evidence" value="ECO:0007669"/>
    <property type="project" value="TreeGrafter"/>
</dbReference>
<dbReference type="GO" id="GO:0005886">
    <property type="term" value="C:plasma membrane"/>
    <property type="evidence" value="ECO:0007669"/>
    <property type="project" value="TreeGrafter"/>
</dbReference>
<dbReference type="PANTHER" id="PTHR23112">
    <property type="entry name" value="G PROTEIN-COUPLED RECEPTOR 157-RELATED"/>
    <property type="match status" value="1"/>
</dbReference>
<comment type="caution">
    <text evidence="7">The sequence shown here is derived from an EMBL/GenBank/DDBJ whole genome shotgun (WGS) entry which is preliminary data.</text>
</comment>
<evidence type="ECO:0000256" key="5">
    <source>
        <dbReference type="SAM" id="Phobius"/>
    </source>
</evidence>
<feature type="transmembrane region" description="Helical" evidence="5">
    <location>
        <begin position="293"/>
        <end position="310"/>
    </location>
</feature>
<evidence type="ECO:0000256" key="3">
    <source>
        <dbReference type="ARBA" id="ARBA00022989"/>
    </source>
</evidence>
<dbReference type="AlphaFoldDB" id="A0AAD3D0W2"/>
<dbReference type="PROSITE" id="PS50262">
    <property type="entry name" value="G_PROTEIN_RECEP_F1_2"/>
    <property type="match status" value="1"/>
</dbReference>
<dbReference type="Gene3D" id="1.20.1070.10">
    <property type="entry name" value="Rhodopsin 7-helix transmembrane proteins"/>
    <property type="match status" value="1"/>
</dbReference>
<feature type="transmembrane region" description="Helical" evidence="5">
    <location>
        <begin position="132"/>
        <end position="150"/>
    </location>
</feature>
<keyword evidence="3 5" id="KW-1133">Transmembrane helix</keyword>
<dbReference type="PANTHER" id="PTHR23112:SF37">
    <property type="entry name" value="G PROTEIN-COUPLED RECEPTOR GPR1"/>
    <property type="match status" value="1"/>
</dbReference>
<dbReference type="GO" id="GO:0004930">
    <property type="term" value="F:G protein-coupled receptor activity"/>
    <property type="evidence" value="ECO:0007669"/>
    <property type="project" value="TreeGrafter"/>
</dbReference>
<feature type="transmembrane region" description="Helical" evidence="5">
    <location>
        <begin position="191"/>
        <end position="216"/>
    </location>
</feature>
<name>A0AAD3D0W2_9STRA</name>
<dbReference type="SUPFAM" id="SSF81321">
    <property type="entry name" value="Family A G protein-coupled receptor-like"/>
    <property type="match status" value="1"/>
</dbReference>
<organism evidence="7 8">
    <name type="scientific">Chaetoceros tenuissimus</name>
    <dbReference type="NCBI Taxonomy" id="426638"/>
    <lineage>
        <taxon>Eukaryota</taxon>
        <taxon>Sar</taxon>
        <taxon>Stramenopiles</taxon>
        <taxon>Ochrophyta</taxon>
        <taxon>Bacillariophyta</taxon>
        <taxon>Coscinodiscophyceae</taxon>
        <taxon>Chaetocerotophycidae</taxon>
        <taxon>Chaetocerotales</taxon>
        <taxon>Chaetocerotaceae</taxon>
        <taxon>Chaetoceros</taxon>
    </lineage>
</organism>
<evidence type="ECO:0000256" key="4">
    <source>
        <dbReference type="ARBA" id="ARBA00023136"/>
    </source>
</evidence>
<feature type="transmembrane region" description="Helical" evidence="5">
    <location>
        <begin position="322"/>
        <end position="342"/>
    </location>
</feature>
<accession>A0AAD3D0W2</accession>
<dbReference type="InterPro" id="IPR017452">
    <property type="entry name" value="GPCR_Rhodpsn_7TM"/>
</dbReference>
<evidence type="ECO:0000313" key="8">
    <source>
        <dbReference type="Proteomes" id="UP001054902"/>
    </source>
</evidence>
<gene>
    <name evidence="7" type="ORF">CTEN210_12224</name>
</gene>
<proteinExistence type="predicted"/>
<evidence type="ECO:0000259" key="6">
    <source>
        <dbReference type="PROSITE" id="PS50262"/>
    </source>
</evidence>
<evidence type="ECO:0000256" key="2">
    <source>
        <dbReference type="ARBA" id="ARBA00022692"/>
    </source>
</evidence>
<evidence type="ECO:0000256" key="1">
    <source>
        <dbReference type="ARBA" id="ARBA00004141"/>
    </source>
</evidence>
<protein>
    <recommendedName>
        <fullName evidence="6">G-protein coupled receptors family 1 profile domain-containing protein</fullName>
    </recommendedName>
</protein>
<dbReference type="Proteomes" id="UP001054902">
    <property type="component" value="Unassembled WGS sequence"/>
</dbReference>
<keyword evidence="4 5" id="KW-0472">Membrane</keyword>
<keyword evidence="2 5" id="KW-0812">Transmembrane</keyword>
<comment type="subcellular location">
    <subcellularLocation>
        <location evidence="1">Membrane</location>
        <topology evidence="1">Multi-pass membrane protein</topology>
    </subcellularLocation>
</comment>
<sequence length="459" mass="51346">MAFNTKSIQAAMIIRCITAAISASASSLLIFFILIDYATTGLKSPYSRIIFGLCIADVLQSLGILLSPFAAPTDPKHIFGIGNEQSCDAIGFFTVVGSLAVPLYTLHLTYYFLKRVKYKVKPRDFAYGEEKWLHILTWLFSIIISVYAVVKGQINPTRNGASCYIASSPLGCGKDDEQECVRGEGARKTNALAVVFVFIVFIALFCVLGAFSLHVYRSEKQLQPTKAKAKEVIAQKKKESEDVFVENGKIRQEALDAQVNEEAPSPARENEAVLRYAKQAMDLVLTKSAVGQSSLYIFAFMLIYIGPIISRVKGQSIRFDEVMFWITSIFYPLGGFFNMIIYTRPKVKALKKVVPELSNFMAFLAVLVSGGETPNVMDIMETSNENNDNTPSRSHNNSRLDRLQRALGFEERDNLYEEIENAMKEDYNVDPYIQGLYEDDGISLDDDEQDYNILGARQV</sequence>